<evidence type="ECO:0000313" key="1">
    <source>
        <dbReference type="EMBL" id="AFE54686.1"/>
    </source>
</evidence>
<dbReference type="EMBL" id="CP003397">
    <property type="protein sequence ID" value="AFE54686.1"/>
    <property type="molecule type" value="Genomic_DNA"/>
</dbReference>
<accession>A0ABM5MWY5</accession>
<reference evidence="1" key="1">
    <citation type="submission" date="2012-03" db="EMBL/GenBank/DDBJ databases">
        <authorList>
            <person name="Johnson S.L."/>
            <person name="Sims D."/>
            <person name="Han S."/>
            <person name="Bruce D.C."/>
            <person name="Dasch G.A."/>
        </authorList>
    </citation>
    <scope>NUCLEOTIDE SEQUENCE [LARGE SCALE GENOMIC DNA]</scope>
    <source>
        <strain evidence="1">TH1527</strain>
    </source>
</reference>
<keyword evidence="1" id="KW-0548">Nucleotidyltransferase</keyword>
<gene>
    <name evidence="1" type="ORF">RTTH1527_04105</name>
</gene>
<proteinExistence type="predicted"/>
<protein>
    <submittedName>
        <fullName evidence="1">DNA polymerase III subunits gamma and tau</fullName>
        <ecNumber evidence="1">2.7.7.7</ecNumber>
    </submittedName>
</protein>
<keyword evidence="2" id="KW-1185">Reference proteome</keyword>
<dbReference type="EC" id="2.7.7.7" evidence="1"/>
<sequence>MLNHTELKKLSDNRLEFCSLKVTNKIKKQIEDLLTAFTKEKPEFIVIKEQNKQTLKGQLINKIETSNDFSLIKKHFPNVKITDILLKIKG</sequence>
<dbReference type="Proteomes" id="UP000007581">
    <property type="component" value="Chromosome"/>
</dbReference>
<dbReference type="GO" id="GO:0003887">
    <property type="term" value="F:DNA-directed DNA polymerase activity"/>
    <property type="evidence" value="ECO:0007669"/>
    <property type="project" value="UniProtKB-EC"/>
</dbReference>
<organism evidence="1 2">
    <name type="scientific">Rickettsia typhi str. TH1527</name>
    <dbReference type="NCBI Taxonomy" id="1003201"/>
    <lineage>
        <taxon>Bacteria</taxon>
        <taxon>Pseudomonadati</taxon>
        <taxon>Pseudomonadota</taxon>
        <taxon>Alphaproteobacteria</taxon>
        <taxon>Rickettsiales</taxon>
        <taxon>Rickettsiaceae</taxon>
        <taxon>Rickettsieae</taxon>
        <taxon>Rickettsia</taxon>
        <taxon>typhus group</taxon>
    </lineage>
</organism>
<evidence type="ECO:0000313" key="2">
    <source>
        <dbReference type="Proteomes" id="UP000007581"/>
    </source>
</evidence>
<name>A0ABM5MWY5_RICTP</name>
<keyword evidence="1" id="KW-0808">Transferase</keyword>